<dbReference type="Pfam" id="PF13404">
    <property type="entry name" value="HTH_AsnC-type"/>
    <property type="match status" value="2"/>
</dbReference>
<keyword evidence="1" id="KW-0805">Transcription regulation</keyword>
<dbReference type="Gene3D" id="3.30.70.920">
    <property type="match status" value="1"/>
</dbReference>
<dbReference type="Pfam" id="PF01037">
    <property type="entry name" value="AsnC_trans_reg"/>
    <property type="match status" value="1"/>
</dbReference>
<dbReference type="Gene3D" id="1.10.10.10">
    <property type="entry name" value="Winged helix-like DNA-binding domain superfamily/Winged helix DNA-binding domain"/>
    <property type="match status" value="2"/>
</dbReference>
<accession>A0ABT5ZDF5</accession>
<evidence type="ECO:0000256" key="3">
    <source>
        <dbReference type="ARBA" id="ARBA00023163"/>
    </source>
</evidence>
<name>A0ABT5ZDF5_9ACTN</name>
<dbReference type="InterPro" id="IPR019887">
    <property type="entry name" value="Tscrpt_reg_AsnC/Lrp_C"/>
</dbReference>
<comment type="caution">
    <text evidence="5">The sequence shown here is derived from an EMBL/GenBank/DDBJ whole genome shotgun (WGS) entry which is preliminary data.</text>
</comment>
<keyword evidence="6" id="KW-1185">Reference proteome</keyword>
<keyword evidence="2" id="KW-0238">DNA-binding</keyword>
<dbReference type="RefSeq" id="WP_276091726.1">
    <property type="nucleotide sequence ID" value="NZ_JARJBC010000001.1"/>
</dbReference>
<dbReference type="SUPFAM" id="SSF46785">
    <property type="entry name" value="Winged helix' DNA-binding domain"/>
    <property type="match status" value="2"/>
</dbReference>
<evidence type="ECO:0000313" key="6">
    <source>
        <dbReference type="Proteomes" id="UP001216579"/>
    </source>
</evidence>
<reference evidence="5 6" key="1">
    <citation type="submission" date="2023-03" db="EMBL/GenBank/DDBJ databases">
        <title>Draft genome sequence of Streptomyces sp. RB6PN23 isolated from peat swamp forest in Thailand.</title>
        <authorList>
            <person name="Klaysubun C."/>
            <person name="Duangmal K."/>
        </authorList>
    </citation>
    <scope>NUCLEOTIDE SEQUENCE [LARGE SCALE GENOMIC DNA]</scope>
    <source>
        <strain evidence="5 6">RB6PN23</strain>
    </source>
</reference>
<dbReference type="InterPro" id="IPR019888">
    <property type="entry name" value="Tscrpt_reg_AsnC-like"/>
</dbReference>
<feature type="domain" description="HTH asnC-type" evidence="4">
    <location>
        <begin position="175"/>
        <end position="235"/>
    </location>
</feature>
<dbReference type="PROSITE" id="PS50956">
    <property type="entry name" value="HTH_ASNC_2"/>
    <property type="match status" value="1"/>
</dbReference>
<dbReference type="InterPro" id="IPR036388">
    <property type="entry name" value="WH-like_DNA-bd_sf"/>
</dbReference>
<protein>
    <submittedName>
        <fullName evidence="5">Lrp/AsnC family transcriptional regulator</fullName>
    </submittedName>
</protein>
<evidence type="ECO:0000259" key="4">
    <source>
        <dbReference type="PROSITE" id="PS50956"/>
    </source>
</evidence>
<dbReference type="SUPFAM" id="SSF54909">
    <property type="entry name" value="Dimeric alpha+beta barrel"/>
    <property type="match status" value="1"/>
</dbReference>
<dbReference type="InterPro" id="IPR000485">
    <property type="entry name" value="AsnC-type_HTH_dom"/>
</dbReference>
<dbReference type="PANTHER" id="PTHR30154">
    <property type="entry name" value="LEUCINE-RESPONSIVE REGULATORY PROTEIN"/>
    <property type="match status" value="1"/>
</dbReference>
<evidence type="ECO:0000256" key="2">
    <source>
        <dbReference type="ARBA" id="ARBA00023125"/>
    </source>
</evidence>
<dbReference type="EMBL" id="JARJBC010000001">
    <property type="protein sequence ID" value="MDF3287848.1"/>
    <property type="molecule type" value="Genomic_DNA"/>
</dbReference>
<dbReference type="SMART" id="SM00344">
    <property type="entry name" value="HTH_ASNC"/>
    <property type="match status" value="2"/>
</dbReference>
<dbReference type="Proteomes" id="UP001216579">
    <property type="component" value="Unassembled WGS sequence"/>
</dbReference>
<dbReference type="InterPro" id="IPR011008">
    <property type="entry name" value="Dimeric_a/b-barrel"/>
</dbReference>
<evidence type="ECO:0000313" key="5">
    <source>
        <dbReference type="EMBL" id="MDF3287848.1"/>
    </source>
</evidence>
<dbReference type="InterPro" id="IPR036390">
    <property type="entry name" value="WH_DNA-bd_sf"/>
</dbReference>
<organism evidence="5 6">
    <name type="scientific">Streptomyces silvisoli</name>
    <dbReference type="NCBI Taxonomy" id="3034235"/>
    <lineage>
        <taxon>Bacteria</taxon>
        <taxon>Bacillati</taxon>
        <taxon>Actinomycetota</taxon>
        <taxon>Actinomycetes</taxon>
        <taxon>Kitasatosporales</taxon>
        <taxon>Streptomycetaceae</taxon>
        <taxon>Streptomyces</taxon>
    </lineage>
</organism>
<dbReference type="PRINTS" id="PR00033">
    <property type="entry name" value="HTHASNC"/>
</dbReference>
<sequence>MTTKTAIDVLDERDKRLVAALQCDGRLPVERAATVLGISPRTVRRRWSALFADGTVSVVVAPRLPDGARVMLLRIRVLRGRLDAVTAALAARDDIPLIDVSAGGDEISAIALTGPGPRNRLVLEQLPATSAVTSVTAQTVLHVFREAADWRLDVLTARERAALTPRGRAGSPGVPDETDQLLLAALADDARASAASLAARTGLPDSTVRRRLTALTAHGALRTLVVVDPRRLGLAVDANVWLQVPPDHLDNVGRRLARHPAVHGALATTGQANLHAALWLPDLESLYRFTTEDLSGLGIQSADTVLVGTPVKRPGHLAYPNGPRPSSSRA</sequence>
<evidence type="ECO:0000256" key="1">
    <source>
        <dbReference type="ARBA" id="ARBA00023015"/>
    </source>
</evidence>
<gene>
    <name evidence="5" type="ORF">P3G67_01070</name>
</gene>
<keyword evidence="3" id="KW-0804">Transcription</keyword>
<proteinExistence type="predicted"/>
<dbReference type="PANTHER" id="PTHR30154:SF34">
    <property type="entry name" value="TRANSCRIPTIONAL REGULATOR AZLB"/>
    <property type="match status" value="1"/>
</dbReference>